<dbReference type="Proteomes" id="UP000053780">
    <property type="component" value="Unassembled WGS sequence"/>
</dbReference>
<proteinExistence type="predicted"/>
<organism evidence="1 2">
    <name type="scientific">Vairimorpha apis BRL 01</name>
    <dbReference type="NCBI Taxonomy" id="1037528"/>
    <lineage>
        <taxon>Eukaryota</taxon>
        <taxon>Fungi</taxon>
        <taxon>Fungi incertae sedis</taxon>
        <taxon>Microsporidia</taxon>
        <taxon>Nosematidae</taxon>
        <taxon>Vairimorpha</taxon>
    </lineage>
</organism>
<dbReference type="AlphaFoldDB" id="T0L5L1"/>
<evidence type="ECO:0000313" key="2">
    <source>
        <dbReference type="Proteomes" id="UP000053780"/>
    </source>
</evidence>
<dbReference type="InterPro" id="IPR035992">
    <property type="entry name" value="Ricin_B-like_lectins"/>
</dbReference>
<accession>T0L5L1</accession>
<name>T0L5L1_9MICR</name>
<reference evidence="1 2" key="1">
    <citation type="journal article" date="2013" name="BMC Genomics">
        <title>Genome sequencing and comparative genomics of honey bee microsporidia, Nosema apis reveal novel insights into host-parasite interactions.</title>
        <authorList>
            <person name="Chen Yp."/>
            <person name="Pettis J.S."/>
            <person name="Zhao Y."/>
            <person name="Liu X."/>
            <person name="Tallon L.J."/>
            <person name="Sadzewicz L.D."/>
            <person name="Li R."/>
            <person name="Zheng H."/>
            <person name="Huang S."/>
            <person name="Zhang X."/>
            <person name="Hamilton M.C."/>
            <person name="Pernal S.F."/>
            <person name="Melathopoulos A.P."/>
            <person name="Yan X."/>
            <person name="Evans J.D."/>
        </authorList>
    </citation>
    <scope>NUCLEOTIDE SEQUENCE [LARGE SCALE GENOMIC DNA]</scope>
    <source>
        <strain evidence="1 2">BRL 01</strain>
    </source>
</reference>
<dbReference type="EMBL" id="KE647363">
    <property type="protein sequence ID" value="EQB59799.1"/>
    <property type="molecule type" value="Genomic_DNA"/>
</dbReference>
<keyword evidence="2" id="KW-1185">Reference proteome</keyword>
<dbReference type="HOGENOM" id="CLU_1454819_0_0_1"/>
<dbReference type="SUPFAM" id="SSF50370">
    <property type="entry name" value="Ricin B-like lectins"/>
    <property type="match status" value="1"/>
</dbReference>
<dbReference type="VEuPathDB" id="MicrosporidiaDB:NAPIS_ORF02627"/>
<evidence type="ECO:0000313" key="1">
    <source>
        <dbReference type="EMBL" id="EQB59799.1"/>
    </source>
</evidence>
<sequence>MQSTNCKIRNVCVSNIYKKLTDFKIMLFLIFCSLSVQELIKHSKEQFFLCDILNSNRNGREAAPCIEDEKTNWVLEQLSPITFIIREPRNGYVLNVNNATNRLVLSRPVDGLKSKFEIEKKGPCKYVIKYEDKCVEYDNKGRFYYMTHCFDSEFQSFMIIDDELIASGALLTGYKYCELNIPHKIY</sequence>
<protein>
    <submittedName>
        <fullName evidence="1">Uncharacterized protein</fullName>
    </submittedName>
</protein>
<gene>
    <name evidence="1" type="ORF">NAPIS_ORF02627</name>
</gene>